<evidence type="ECO:0000313" key="2">
    <source>
        <dbReference type="Proteomes" id="UP000236161"/>
    </source>
</evidence>
<proteinExistence type="predicted"/>
<dbReference type="Proteomes" id="UP000236161">
    <property type="component" value="Unassembled WGS sequence"/>
</dbReference>
<name>A0A2I0AU98_9ASPA</name>
<keyword evidence="2" id="KW-1185">Reference proteome</keyword>
<evidence type="ECO:0000313" key="1">
    <source>
        <dbReference type="EMBL" id="PKA59115.1"/>
    </source>
</evidence>
<protein>
    <submittedName>
        <fullName evidence="1">Uncharacterized protein</fullName>
    </submittedName>
</protein>
<accession>A0A2I0AU98</accession>
<dbReference type="AlphaFoldDB" id="A0A2I0AU98"/>
<dbReference type="EMBL" id="KZ451950">
    <property type="protein sequence ID" value="PKA59115.1"/>
    <property type="molecule type" value="Genomic_DNA"/>
</dbReference>
<reference evidence="1 2" key="1">
    <citation type="journal article" date="2017" name="Nature">
        <title>The Apostasia genome and the evolution of orchids.</title>
        <authorList>
            <person name="Zhang G.Q."/>
            <person name="Liu K.W."/>
            <person name="Li Z."/>
            <person name="Lohaus R."/>
            <person name="Hsiao Y.Y."/>
            <person name="Niu S.C."/>
            <person name="Wang J.Y."/>
            <person name="Lin Y.C."/>
            <person name="Xu Q."/>
            <person name="Chen L.J."/>
            <person name="Yoshida K."/>
            <person name="Fujiwara S."/>
            <person name="Wang Z.W."/>
            <person name="Zhang Y.Q."/>
            <person name="Mitsuda N."/>
            <person name="Wang M."/>
            <person name="Liu G.H."/>
            <person name="Pecoraro L."/>
            <person name="Huang H.X."/>
            <person name="Xiao X.J."/>
            <person name="Lin M."/>
            <person name="Wu X.Y."/>
            <person name="Wu W.L."/>
            <person name="Chen Y.Y."/>
            <person name="Chang S.B."/>
            <person name="Sakamoto S."/>
            <person name="Ohme-Takagi M."/>
            <person name="Yagi M."/>
            <person name="Zeng S.J."/>
            <person name="Shen C.Y."/>
            <person name="Yeh C.M."/>
            <person name="Luo Y.B."/>
            <person name="Tsai W.C."/>
            <person name="Van de Peer Y."/>
            <person name="Liu Z.J."/>
        </authorList>
    </citation>
    <scope>NUCLEOTIDE SEQUENCE [LARGE SCALE GENOMIC DNA]</scope>
    <source>
        <strain evidence="2">cv. Shenzhen</strain>
        <tissue evidence="1">Stem</tissue>
    </source>
</reference>
<organism evidence="1 2">
    <name type="scientific">Apostasia shenzhenica</name>
    <dbReference type="NCBI Taxonomy" id="1088818"/>
    <lineage>
        <taxon>Eukaryota</taxon>
        <taxon>Viridiplantae</taxon>
        <taxon>Streptophyta</taxon>
        <taxon>Embryophyta</taxon>
        <taxon>Tracheophyta</taxon>
        <taxon>Spermatophyta</taxon>
        <taxon>Magnoliopsida</taxon>
        <taxon>Liliopsida</taxon>
        <taxon>Asparagales</taxon>
        <taxon>Orchidaceae</taxon>
        <taxon>Apostasioideae</taxon>
        <taxon>Apostasia</taxon>
    </lineage>
</organism>
<gene>
    <name evidence="1" type="ORF">AXF42_Ash001208</name>
</gene>
<sequence length="114" mass="12733">MFGLAPLRSRSESVPPAQIRSKITSSLNSECEIANSQYPPFRPSLSSPFIEEEDGVEVCRSNARSWLTCRIKRGISLDVVTWTRLGSTKKAPSPSARRKGRRHLRFGKVRAASM</sequence>